<accession>A0A0E3JRA4</accession>
<dbReference type="Proteomes" id="UP000033115">
    <property type="component" value="Chromosome"/>
</dbReference>
<dbReference type="Pfam" id="PF00440">
    <property type="entry name" value="TetR_N"/>
    <property type="match status" value="1"/>
</dbReference>
<dbReference type="RefSeq" id="WP_029159424.1">
    <property type="nucleotide sequence ID" value="NZ_CP009933.1"/>
</dbReference>
<dbReference type="STRING" id="1548.CSCA_4442"/>
<protein>
    <submittedName>
        <fullName evidence="4">Transcriptional regulator</fullName>
    </submittedName>
</protein>
<dbReference type="InterPro" id="IPR009057">
    <property type="entry name" value="Homeodomain-like_sf"/>
</dbReference>
<organism evidence="4 5">
    <name type="scientific">Clostridium scatologenes</name>
    <dbReference type="NCBI Taxonomy" id="1548"/>
    <lineage>
        <taxon>Bacteria</taxon>
        <taxon>Bacillati</taxon>
        <taxon>Bacillota</taxon>
        <taxon>Clostridia</taxon>
        <taxon>Eubacteriales</taxon>
        <taxon>Clostridiaceae</taxon>
        <taxon>Clostridium</taxon>
    </lineage>
</organism>
<feature type="DNA-binding region" description="H-T-H motif" evidence="2">
    <location>
        <begin position="39"/>
        <end position="58"/>
    </location>
</feature>
<keyword evidence="5" id="KW-1185">Reference proteome</keyword>
<evidence type="ECO:0000313" key="5">
    <source>
        <dbReference type="Proteomes" id="UP000033115"/>
    </source>
</evidence>
<dbReference type="SUPFAM" id="SSF46689">
    <property type="entry name" value="Homeodomain-like"/>
    <property type="match status" value="1"/>
</dbReference>
<dbReference type="PROSITE" id="PS50977">
    <property type="entry name" value="HTH_TETR_2"/>
    <property type="match status" value="1"/>
</dbReference>
<gene>
    <name evidence="4" type="ORF">CSCA_4442</name>
</gene>
<evidence type="ECO:0000313" key="4">
    <source>
        <dbReference type="EMBL" id="AKA71567.1"/>
    </source>
</evidence>
<dbReference type="InterPro" id="IPR050624">
    <property type="entry name" value="HTH-type_Tx_Regulator"/>
</dbReference>
<name>A0A0E3JRA4_CLOSL</name>
<dbReference type="PANTHER" id="PTHR43479">
    <property type="entry name" value="ACREF/ENVCD OPERON REPRESSOR-RELATED"/>
    <property type="match status" value="1"/>
</dbReference>
<evidence type="ECO:0000256" key="1">
    <source>
        <dbReference type="ARBA" id="ARBA00023125"/>
    </source>
</evidence>
<feature type="domain" description="HTH tetR-type" evidence="3">
    <location>
        <begin position="16"/>
        <end position="76"/>
    </location>
</feature>
<dbReference type="Gene3D" id="1.10.357.10">
    <property type="entry name" value="Tetracycline Repressor, domain 2"/>
    <property type="match status" value="1"/>
</dbReference>
<dbReference type="AlphaFoldDB" id="A0A0E3JRA4"/>
<dbReference type="InterPro" id="IPR001647">
    <property type="entry name" value="HTH_TetR"/>
</dbReference>
<dbReference type="PANTHER" id="PTHR43479:SF11">
    <property type="entry name" value="ACREF_ENVCD OPERON REPRESSOR-RELATED"/>
    <property type="match status" value="1"/>
</dbReference>
<dbReference type="KEGG" id="csq:CSCA_4442"/>
<evidence type="ECO:0000259" key="3">
    <source>
        <dbReference type="PROSITE" id="PS50977"/>
    </source>
</evidence>
<evidence type="ECO:0000256" key="2">
    <source>
        <dbReference type="PROSITE-ProRule" id="PRU00335"/>
    </source>
</evidence>
<dbReference type="GO" id="GO:0003677">
    <property type="term" value="F:DNA binding"/>
    <property type="evidence" value="ECO:0007669"/>
    <property type="project" value="UniProtKB-UniRule"/>
</dbReference>
<dbReference type="PRINTS" id="PR00455">
    <property type="entry name" value="HTHTETR"/>
</dbReference>
<dbReference type="EMBL" id="CP009933">
    <property type="protein sequence ID" value="AKA71567.1"/>
    <property type="molecule type" value="Genomic_DNA"/>
</dbReference>
<sequence length="211" mass="25074">MKNNDIKLTNRDLQAIERRNQLLESAKELFASNGYHATTTRQITKNIGMADGLIYHYFPEGKKQILDIIIKEFIDDRWIQLEKEISEVTSDIPIQEILFKLGNIIFKYIGNDKNILVILLREQNILSEEYTNTFNNHIKKVIHKTELILKYKAEKNEIKAFDFFMMANQFWSAIYTYILQNTLFGEKNLYSISKEVYLEQIINYTQMTWKK</sequence>
<dbReference type="Gene3D" id="1.10.10.60">
    <property type="entry name" value="Homeodomain-like"/>
    <property type="match status" value="1"/>
</dbReference>
<reference evidence="4 5" key="1">
    <citation type="journal article" date="2015" name="J. Biotechnol.">
        <title>Complete genome sequence of a malodorant-producing acetogen, Clostridium scatologenes ATCC 25775(T).</title>
        <authorList>
            <person name="Zhu Z."/>
            <person name="Guo T."/>
            <person name="Zheng H."/>
            <person name="Song T."/>
            <person name="Ouyang P."/>
            <person name="Xie J."/>
        </authorList>
    </citation>
    <scope>NUCLEOTIDE SEQUENCE [LARGE SCALE GENOMIC DNA]</scope>
    <source>
        <strain evidence="4 5">ATCC 25775</strain>
    </source>
</reference>
<proteinExistence type="predicted"/>
<keyword evidence="1 2" id="KW-0238">DNA-binding</keyword>
<dbReference type="HOGENOM" id="CLU_069356_12_2_9"/>